<accession>A0A0G0A8W8</accession>
<comment type="caution">
    <text evidence="1">The sequence shown here is derived from an EMBL/GenBank/DDBJ whole genome shotgun (WGS) entry which is preliminary data.</text>
</comment>
<proteinExistence type="predicted"/>
<dbReference type="AlphaFoldDB" id="A0A0G0A8W8"/>
<reference evidence="1 2" key="1">
    <citation type="journal article" date="2015" name="Nature">
        <title>rRNA introns, odd ribosomes, and small enigmatic genomes across a large radiation of phyla.</title>
        <authorList>
            <person name="Brown C.T."/>
            <person name="Hug L.A."/>
            <person name="Thomas B.C."/>
            <person name="Sharon I."/>
            <person name="Castelle C.J."/>
            <person name="Singh A."/>
            <person name="Wilkins M.J."/>
            <person name="Williams K.H."/>
            <person name="Banfield J.F."/>
        </authorList>
    </citation>
    <scope>NUCLEOTIDE SEQUENCE [LARGE SCALE GENOMIC DNA]</scope>
</reference>
<dbReference type="PROSITE" id="PS51257">
    <property type="entry name" value="PROKAR_LIPOPROTEIN"/>
    <property type="match status" value="1"/>
</dbReference>
<organism evidence="1 2">
    <name type="scientific">Candidatus Woesebacteria bacterium GW2011_GWA2_33_28</name>
    <dbReference type="NCBI Taxonomy" id="1618561"/>
    <lineage>
        <taxon>Bacteria</taxon>
        <taxon>Candidatus Woeseibacteriota</taxon>
    </lineage>
</organism>
<sequence length="257" mass="29276">MGIILDKMKNNPKQNNSLIILLSVLLLISCIIAGIFAYQVQNLTKEIKKLKTEQLLTQTPAPTLDLTANWKTYTNEDLSFKYPSDWLRSGDVISPDMPGSPHNNLYPYGLFLNVFDKNATLKTNAYTYSGCMKETSTQTVNGVFIKRFIEINTGQCKDRDQKQRIIWIVPSASSYGPSVAVFYQVDDSEQVEQIVTQILSTFKFLDNEITSIITSDELNNGWYWGFKDQKKLNTPSDWVYQEVGRSSCWHKVGVLCQ</sequence>
<dbReference type="Proteomes" id="UP000033995">
    <property type="component" value="Unassembled WGS sequence"/>
</dbReference>
<name>A0A0G0A8W8_9BACT</name>
<protein>
    <submittedName>
        <fullName evidence="1">Uncharacterized protein</fullName>
    </submittedName>
</protein>
<gene>
    <name evidence="1" type="ORF">UR38_C0003G0121</name>
</gene>
<dbReference type="EMBL" id="LBOZ01000003">
    <property type="protein sequence ID" value="KKP47716.1"/>
    <property type="molecule type" value="Genomic_DNA"/>
</dbReference>
<evidence type="ECO:0000313" key="1">
    <source>
        <dbReference type="EMBL" id="KKP47716.1"/>
    </source>
</evidence>
<evidence type="ECO:0000313" key="2">
    <source>
        <dbReference type="Proteomes" id="UP000033995"/>
    </source>
</evidence>